<sequence>MKAEAHWSEGKITVVGLRRGRSRSGRPSSETGYLLEDSSQITDWLKKKEKNRSQEVTRNSVTTFTKQPKELHTADVLQERDLNRLILKRTLSDRLSSQRKSRLRRPVIVRVH</sequence>
<name>A0AAV4TRY8_CAEEX</name>
<accession>A0AAV4TRY8</accession>
<protein>
    <submittedName>
        <fullName evidence="1">Uncharacterized protein</fullName>
    </submittedName>
</protein>
<gene>
    <name evidence="1" type="ORF">CEXT_56721</name>
</gene>
<dbReference type="EMBL" id="BPLR01011756">
    <property type="protein sequence ID" value="GIY48814.1"/>
    <property type="molecule type" value="Genomic_DNA"/>
</dbReference>
<comment type="caution">
    <text evidence="1">The sequence shown here is derived from an EMBL/GenBank/DDBJ whole genome shotgun (WGS) entry which is preliminary data.</text>
</comment>
<evidence type="ECO:0000313" key="1">
    <source>
        <dbReference type="EMBL" id="GIY48814.1"/>
    </source>
</evidence>
<dbReference type="Proteomes" id="UP001054945">
    <property type="component" value="Unassembled WGS sequence"/>
</dbReference>
<dbReference type="AlphaFoldDB" id="A0AAV4TRY8"/>
<organism evidence="1 2">
    <name type="scientific">Caerostris extrusa</name>
    <name type="common">Bark spider</name>
    <name type="synonym">Caerostris bankana</name>
    <dbReference type="NCBI Taxonomy" id="172846"/>
    <lineage>
        <taxon>Eukaryota</taxon>
        <taxon>Metazoa</taxon>
        <taxon>Ecdysozoa</taxon>
        <taxon>Arthropoda</taxon>
        <taxon>Chelicerata</taxon>
        <taxon>Arachnida</taxon>
        <taxon>Araneae</taxon>
        <taxon>Araneomorphae</taxon>
        <taxon>Entelegynae</taxon>
        <taxon>Araneoidea</taxon>
        <taxon>Araneidae</taxon>
        <taxon>Caerostris</taxon>
    </lineage>
</organism>
<proteinExistence type="predicted"/>
<evidence type="ECO:0000313" key="2">
    <source>
        <dbReference type="Proteomes" id="UP001054945"/>
    </source>
</evidence>
<keyword evidence="2" id="KW-1185">Reference proteome</keyword>
<reference evidence="1 2" key="1">
    <citation type="submission" date="2021-06" db="EMBL/GenBank/DDBJ databases">
        <title>Caerostris extrusa draft genome.</title>
        <authorList>
            <person name="Kono N."/>
            <person name="Arakawa K."/>
        </authorList>
    </citation>
    <scope>NUCLEOTIDE SEQUENCE [LARGE SCALE GENOMIC DNA]</scope>
</reference>